<organism evidence="5 6">
    <name type="scientific">Strigamia maritima</name>
    <name type="common">European centipede</name>
    <name type="synonym">Geophilus maritimus</name>
    <dbReference type="NCBI Taxonomy" id="126957"/>
    <lineage>
        <taxon>Eukaryota</taxon>
        <taxon>Metazoa</taxon>
        <taxon>Ecdysozoa</taxon>
        <taxon>Arthropoda</taxon>
        <taxon>Myriapoda</taxon>
        <taxon>Chilopoda</taxon>
        <taxon>Pleurostigmophora</taxon>
        <taxon>Geophilomorpha</taxon>
        <taxon>Linotaeniidae</taxon>
        <taxon>Strigamia</taxon>
    </lineage>
</organism>
<evidence type="ECO:0000259" key="4">
    <source>
        <dbReference type="PROSITE" id="PS00214"/>
    </source>
</evidence>
<comment type="similarity">
    <text evidence="1 3">Belongs to the calycin superfamily. Fatty-acid binding protein (FABP) family.</text>
</comment>
<dbReference type="EMBL" id="JH431878">
    <property type="status" value="NOT_ANNOTATED_CDS"/>
    <property type="molecule type" value="Genomic_DNA"/>
</dbReference>
<evidence type="ECO:0000256" key="2">
    <source>
        <dbReference type="ARBA" id="ARBA00023121"/>
    </source>
</evidence>
<name>T1J6K4_STRMM</name>
<dbReference type="FunFam" id="2.40.128.20:FF:000001">
    <property type="entry name" value="Fatty acid-binding protein, adipocyte"/>
    <property type="match status" value="1"/>
</dbReference>
<dbReference type="InterPro" id="IPR031259">
    <property type="entry name" value="ILBP"/>
</dbReference>
<evidence type="ECO:0000313" key="5">
    <source>
        <dbReference type="EnsemblMetazoa" id="SMAR009276-PA"/>
    </source>
</evidence>
<reference evidence="5" key="2">
    <citation type="submission" date="2015-02" db="UniProtKB">
        <authorList>
            <consortium name="EnsemblMetazoa"/>
        </authorList>
    </citation>
    <scope>IDENTIFICATION</scope>
</reference>
<dbReference type="EnsemblMetazoa" id="SMAR009276-RA">
    <property type="protein sequence ID" value="SMAR009276-PA"/>
    <property type="gene ID" value="SMAR009276"/>
</dbReference>
<dbReference type="PROSITE" id="PS00214">
    <property type="entry name" value="FABP"/>
    <property type="match status" value="1"/>
</dbReference>
<keyword evidence="2" id="KW-0446">Lipid-binding</keyword>
<keyword evidence="3" id="KW-0813">Transport</keyword>
<sequence>MAEFVGKYKLISSENFDDYMKALNVSMVTRKLANAASPVQDIQLNGDEFYIKTSTTFKTSEIKFKLGVEFDEQTADGRTVKTTITRDGNKLIQEQKADKPALNSTLTREFEGDTMKMVLTVGDIVCTRVYKKE</sequence>
<evidence type="ECO:0000256" key="1">
    <source>
        <dbReference type="ARBA" id="ARBA00008390"/>
    </source>
</evidence>
<dbReference type="InterPro" id="IPR000463">
    <property type="entry name" value="Fatty_acid-bd"/>
</dbReference>
<dbReference type="HOGENOM" id="CLU_113772_0_0_1"/>
<dbReference type="AlphaFoldDB" id="T1J6K4"/>
<dbReference type="InterPro" id="IPR012674">
    <property type="entry name" value="Calycin"/>
</dbReference>
<protein>
    <recommendedName>
        <fullName evidence="4">Cytosolic fatty-acid binding proteins domain-containing protein</fullName>
    </recommendedName>
</protein>
<keyword evidence="6" id="KW-1185">Reference proteome</keyword>
<dbReference type="GO" id="GO:0005504">
    <property type="term" value="F:fatty acid binding"/>
    <property type="evidence" value="ECO:0007669"/>
    <property type="project" value="UniProtKB-ARBA"/>
</dbReference>
<dbReference type="InterPro" id="IPR000566">
    <property type="entry name" value="Lipocln_cytosolic_FA-bd_dom"/>
</dbReference>
<dbReference type="Proteomes" id="UP000014500">
    <property type="component" value="Unassembled WGS sequence"/>
</dbReference>
<dbReference type="STRING" id="126957.T1J6K4"/>
<dbReference type="eggNOG" id="KOG4015">
    <property type="taxonomic scope" value="Eukaryota"/>
</dbReference>
<dbReference type="Pfam" id="PF00061">
    <property type="entry name" value="Lipocalin"/>
    <property type="match status" value="1"/>
</dbReference>
<evidence type="ECO:0000313" key="6">
    <source>
        <dbReference type="Proteomes" id="UP000014500"/>
    </source>
</evidence>
<feature type="domain" description="Cytosolic fatty-acid binding proteins" evidence="4">
    <location>
        <begin position="6"/>
        <end position="23"/>
    </location>
</feature>
<dbReference type="CDD" id="cd00742">
    <property type="entry name" value="FABP"/>
    <property type="match status" value="1"/>
</dbReference>
<dbReference type="OMA" id="NTEINCK"/>
<evidence type="ECO:0000256" key="3">
    <source>
        <dbReference type="RuleBase" id="RU003696"/>
    </source>
</evidence>
<proteinExistence type="inferred from homology"/>
<accession>T1J6K4</accession>
<dbReference type="Gene3D" id="2.40.128.20">
    <property type="match status" value="1"/>
</dbReference>
<dbReference type="SUPFAM" id="SSF50814">
    <property type="entry name" value="Lipocalins"/>
    <property type="match status" value="1"/>
</dbReference>
<dbReference type="PRINTS" id="PR00178">
    <property type="entry name" value="FATTYACIDBP"/>
</dbReference>
<reference evidence="6" key="1">
    <citation type="submission" date="2011-05" db="EMBL/GenBank/DDBJ databases">
        <authorList>
            <person name="Richards S.R."/>
            <person name="Qu J."/>
            <person name="Jiang H."/>
            <person name="Jhangiani S.N."/>
            <person name="Agravi P."/>
            <person name="Goodspeed R."/>
            <person name="Gross S."/>
            <person name="Mandapat C."/>
            <person name="Jackson L."/>
            <person name="Mathew T."/>
            <person name="Pu L."/>
            <person name="Thornton R."/>
            <person name="Saada N."/>
            <person name="Wilczek-Boney K.B."/>
            <person name="Lee S."/>
            <person name="Kovar C."/>
            <person name="Wu Y."/>
            <person name="Scherer S.E."/>
            <person name="Worley K.C."/>
            <person name="Muzny D.M."/>
            <person name="Gibbs R."/>
        </authorList>
    </citation>
    <scope>NUCLEOTIDE SEQUENCE</scope>
    <source>
        <strain evidence="6">Brora</strain>
    </source>
</reference>
<dbReference type="PhylomeDB" id="T1J6K4"/>
<dbReference type="PANTHER" id="PTHR11955">
    <property type="entry name" value="FATTY ACID BINDING PROTEIN"/>
    <property type="match status" value="1"/>
</dbReference>